<evidence type="ECO:0000256" key="8">
    <source>
        <dbReference type="ARBA" id="ARBA00022475"/>
    </source>
</evidence>
<evidence type="ECO:0000256" key="14">
    <source>
        <dbReference type="ARBA" id="ARBA00023098"/>
    </source>
</evidence>
<dbReference type="PANTHER" id="PTHR46382:SF1">
    <property type="entry name" value="PHOSPHATIDATE CYTIDYLYLTRANSFERASE"/>
    <property type="match status" value="1"/>
</dbReference>
<comment type="pathway">
    <text evidence="4">Lipid metabolism.</text>
</comment>
<evidence type="ECO:0000256" key="4">
    <source>
        <dbReference type="ARBA" id="ARBA00005189"/>
    </source>
</evidence>
<evidence type="ECO:0000313" key="25">
    <source>
        <dbReference type="EMBL" id="HIV85586.1"/>
    </source>
</evidence>
<evidence type="ECO:0000256" key="3">
    <source>
        <dbReference type="ARBA" id="ARBA00005119"/>
    </source>
</evidence>
<keyword evidence="11 24" id="KW-0812">Transmembrane</keyword>
<feature type="transmembrane region" description="Helical" evidence="24">
    <location>
        <begin position="55"/>
        <end position="73"/>
    </location>
</feature>
<feature type="transmembrane region" description="Helical" evidence="24">
    <location>
        <begin position="176"/>
        <end position="198"/>
    </location>
</feature>
<keyword evidence="17" id="KW-1208">Phospholipid metabolism</keyword>
<feature type="transmembrane region" description="Helical" evidence="24">
    <location>
        <begin position="135"/>
        <end position="155"/>
    </location>
</feature>
<comment type="subcellular location">
    <subcellularLocation>
        <location evidence="2">Cell membrane</location>
        <topology evidence="2">Multi-pass membrane protein</topology>
    </subcellularLocation>
</comment>
<comment type="similarity">
    <text evidence="5">Belongs to the CDS family.</text>
</comment>
<name>A0A9D1PR39_9FIRM</name>
<evidence type="ECO:0000256" key="5">
    <source>
        <dbReference type="ARBA" id="ARBA00010185"/>
    </source>
</evidence>
<accession>A0A9D1PR39</accession>
<reference evidence="25" key="1">
    <citation type="journal article" date="2021" name="PeerJ">
        <title>Extensive microbial diversity within the chicken gut microbiome revealed by metagenomics and culture.</title>
        <authorList>
            <person name="Gilroy R."/>
            <person name="Ravi A."/>
            <person name="Getino M."/>
            <person name="Pursley I."/>
            <person name="Horton D.L."/>
            <person name="Alikhan N.F."/>
            <person name="Baker D."/>
            <person name="Gharbi K."/>
            <person name="Hall N."/>
            <person name="Watson M."/>
            <person name="Adriaenssens E.M."/>
            <person name="Foster-Nyarko E."/>
            <person name="Jarju S."/>
            <person name="Secka A."/>
            <person name="Antonio M."/>
            <person name="Oren A."/>
            <person name="Chaudhuri R.R."/>
            <person name="La Ragione R."/>
            <person name="Hildebrand F."/>
            <person name="Pallen M.J."/>
        </authorList>
    </citation>
    <scope>NUCLEOTIDE SEQUENCE</scope>
    <source>
        <strain evidence="25">5790</strain>
    </source>
</reference>
<evidence type="ECO:0000256" key="19">
    <source>
        <dbReference type="ARBA" id="ARBA00031825"/>
    </source>
</evidence>
<dbReference type="EC" id="2.7.7.41" evidence="6"/>
<feature type="transmembrane region" description="Helical" evidence="24">
    <location>
        <begin position="109"/>
        <end position="129"/>
    </location>
</feature>
<dbReference type="PANTHER" id="PTHR46382">
    <property type="entry name" value="PHOSPHATIDATE CYTIDYLYLTRANSFERASE"/>
    <property type="match status" value="1"/>
</dbReference>
<evidence type="ECO:0000256" key="12">
    <source>
        <dbReference type="ARBA" id="ARBA00022695"/>
    </source>
</evidence>
<keyword evidence="8" id="KW-1003">Cell membrane</keyword>
<evidence type="ECO:0000313" key="26">
    <source>
        <dbReference type="Proteomes" id="UP000824162"/>
    </source>
</evidence>
<evidence type="ECO:0000256" key="13">
    <source>
        <dbReference type="ARBA" id="ARBA00022989"/>
    </source>
</evidence>
<feature type="transmembrane region" description="Helical" evidence="24">
    <location>
        <begin position="79"/>
        <end position="97"/>
    </location>
</feature>
<feature type="transmembrane region" description="Helical" evidence="24">
    <location>
        <begin position="12"/>
        <end position="43"/>
    </location>
</feature>
<feature type="transmembrane region" description="Helical" evidence="24">
    <location>
        <begin position="259"/>
        <end position="276"/>
    </location>
</feature>
<protein>
    <recommendedName>
        <fullName evidence="7">Phosphatidate cytidylyltransferase</fullName>
        <ecNumber evidence="6">2.7.7.41</ecNumber>
    </recommendedName>
    <alternativeName>
        <fullName evidence="20">CDP-DAG synthase</fullName>
    </alternativeName>
    <alternativeName>
        <fullName evidence="22">CDP-DG synthase</fullName>
    </alternativeName>
    <alternativeName>
        <fullName evidence="18">CDP-diacylglycerol synthase</fullName>
    </alternativeName>
    <alternativeName>
        <fullName evidence="21">CDP-diglyceride pyrophosphorylase</fullName>
    </alternativeName>
    <alternativeName>
        <fullName evidence="23">CDP-diglyceride synthase</fullName>
    </alternativeName>
    <alternativeName>
        <fullName evidence="19">CTP:phosphatidate cytidylyltransferase</fullName>
    </alternativeName>
</protein>
<keyword evidence="12 25" id="KW-0548">Nucleotidyltransferase</keyword>
<evidence type="ECO:0000256" key="22">
    <source>
        <dbReference type="ARBA" id="ARBA00032743"/>
    </source>
</evidence>
<dbReference type="Proteomes" id="UP000824162">
    <property type="component" value="Unassembled WGS sequence"/>
</dbReference>
<evidence type="ECO:0000256" key="11">
    <source>
        <dbReference type="ARBA" id="ARBA00022692"/>
    </source>
</evidence>
<reference evidence="25" key="2">
    <citation type="submission" date="2021-04" db="EMBL/GenBank/DDBJ databases">
        <authorList>
            <person name="Gilroy R."/>
        </authorList>
    </citation>
    <scope>NUCLEOTIDE SEQUENCE</scope>
    <source>
        <strain evidence="25">5790</strain>
    </source>
</reference>
<evidence type="ECO:0000256" key="6">
    <source>
        <dbReference type="ARBA" id="ARBA00012487"/>
    </source>
</evidence>
<keyword evidence="15 24" id="KW-0472">Membrane</keyword>
<comment type="catalytic activity">
    <reaction evidence="1">
        <text>a 1,2-diacyl-sn-glycero-3-phosphate + CTP + H(+) = a CDP-1,2-diacyl-sn-glycerol + diphosphate</text>
        <dbReference type="Rhea" id="RHEA:16229"/>
        <dbReference type="ChEBI" id="CHEBI:15378"/>
        <dbReference type="ChEBI" id="CHEBI:33019"/>
        <dbReference type="ChEBI" id="CHEBI:37563"/>
        <dbReference type="ChEBI" id="CHEBI:58332"/>
        <dbReference type="ChEBI" id="CHEBI:58608"/>
        <dbReference type="EC" id="2.7.7.41"/>
    </reaction>
</comment>
<evidence type="ECO:0000256" key="9">
    <source>
        <dbReference type="ARBA" id="ARBA00022516"/>
    </source>
</evidence>
<dbReference type="GO" id="GO:0004605">
    <property type="term" value="F:phosphatidate cytidylyltransferase activity"/>
    <property type="evidence" value="ECO:0007669"/>
    <property type="project" value="UniProtKB-EC"/>
</dbReference>
<keyword evidence="10" id="KW-0808">Transferase</keyword>
<dbReference type="AlphaFoldDB" id="A0A9D1PR39"/>
<evidence type="ECO:0000256" key="21">
    <source>
        <dbReference type="ARBA" id="ARBA00032396"/>
    </source>
</evidence>
<evidence type="ECO:0000256" key="2">
    <source>
        <dbReference type="ARBA" id="ARBA00004651"/>
    </source>
</evidence>
<dbReference type="GO" id="GO:0016024">
    <property type="term" value="P:CDP-diacylglycerol biosynthetic process"/>
    <property type="evidence" value="ECO:0007669"/>
    <property type="project" value="TreeGrafter"/>
</dbReference>
<feature type="transmembrane region" description="Helical" evidence="24">
    <location>
        <begin position="210"/>
        <end position="233"/>
    </location>
</feature>
<evidence type="ECO:0000256" key="16">
    <source>
        <dbReference type="ARBA" id="ARBA00023209"/>
    </source>
</evidence>
<dbReference type="EMBL" id="DXIJ01000041">
    <property type="protein sequence ID" value="HIV85586.1"/>
    <property type="molecule type" value="Genomic_DNA"/>
</dbReference>
<evidence type="ECO:0000256" key="20">
    <source>
        <dbReference type="ARBA" id="ARBA00032253"/>
    </source>
</evidence>
<comment type="caution">
    <text evidence="25">The sequence shown here is derived from an EMBL/GenBank/DDBJ whole genome shotgun (WGS) entry which is preliminary data.</text>
</comment>
<evidence type="ECO:0000256" key="24">
    <source>
        <dbReference type="SAM" id="Phobius"/>
    </source>
</evidence>
<evidence type="ECO:0000256" key="1">
    <source>
        <dbReference type="ARBA" id="ARBA00001698"/>
    </source>
</evidence>
<comment type="pathway">
    <text evidence="3">Phospholipid metabolism; CDP-diacylglycerol biosynthesis; CDP-diacylglycerol from sn-glycerol 3-phosphate: step 3/3.</text>
</comment>
<dbReference type="GO" id="GO:0005886">
    <property type="term" value="C:plasma membrane"/>
    <property type="evidence" value="ECO:0007669"/>
    <property type="project" value="UniProtKB-SubCell"/>
</dbReference>
<proteinExistence type="inferred from homology"/>
<keyword evidence="9" id="KW-0444">Lipid biosynthesis</keyword>
<keyword evidence="14" id="KW-0443">Lipid metabolism</keyword>
<keyword evidence="13 24" id="KW-1133">Transmembrane helix</keyword>
<evidence type="ECO:0000256" key="23">
    <source>
        <dbReference type="ARBA" id="ARBA00033406"/>
    </source>
</evidence>
<organism evidence="25 26">
    <name type="scientific">Candidatus Monoglobus merdigallinarum</name>
    <dbReference type="NCBI Taxonomy" id="2838698"/>
    <lineage>
        <taxon>Bacteria</taxon>
        <taxon>Bacillati</taxon>
        <taxon>Bacillota</taxon>
        <taxon>Clostridia</taxon>
        <taxon>Monoglobales</taxon>
        <taxon>Monoglobaceae</taxon>
        <taxon>Monoglobus</taxon>
    </lineage>
</organism>
<sequence>MKPGLKARVLTAVIGIPIIILILIAPAWVMLIAVILCSLAGLYEFYSAVGLIKKTRLLALFGFLGGAVVPLCHMMPPREIFTCAFLFLFILFLVMLGSHRRVLITDISMLIMGLIYVPFLLSNILYTKQLEYGDFIVWLIFVGAFVTDSCAFFAGKAFGRHKLCPNISPKKTVEGAIGGIVGCGLAFLLFALIVNTFFKPYLGGASMNYGSMFVLGLLSSFAAQVGDLTASLIKRQFGIKDFGSLFPGHGGMLDRCDSIVLVAPTVFLFAAQFSLFI</sequence>
<evidence type="ECO:0000256" key="17">
    <source>
        <dbReference type="ARBA" id="ARBA00023264"/>
    </source>
</evidence>
<evidence type="ECO:0000256" key="7">
    <source>
        <dbReference type="ARBA" id="ARBA00019373"/>
    </source>
</evidence>
<evidence type="ECO:0000256" key="15">
    <source>
        <dbReference type="ARBA" id="ARBA00023136"/>
    </source>
</evidence>
<evidence type="ECO:0000256" key="10">
    <source>
        <dbReference type="ARBA" id="ARBA00022679"/>
    </source>
</evidence>
<gene>
    <name evidence="25" type="ORF">H9900_02115</name>
</gene>
<keyword evidence="16" id="KW-0594">Phospholipid biosynthesis</keyword>
<evidence type="ECO:0000256" key="18">
    <source>
        <dbReference type="ARBA" id="ARBA00029893"/>
    </source>
</evidence>
<dbReference type="Pfam" id="PF01148">
    <property type="entry name" value="CTP_transf_1"/>
    <property type="match status" value="1"/>
</dbReference>